<dbReference type="PIRSF" id="PIRSF004553">
    <property type="entry name" value="CHP00095"/>
    <property type="match status" value="1"/>
</dbReference>
<keyword evidence="2 3" id="KW-0808">Transferase</keyword>
<dbReference type="PROSITE" id="PS00092">
    <property type="entry name" value="N6_MTASE"/>
    <property type="match status" value="1"/>
</dbReference>
<dbReference type="GO" id="GO:0052913">
    <property type="term" value="F:16S rRNA (guanine(966)-N(2))-methyltransferase activity"/>
    <property type="evidence" value="ECO:0007669"/>
    <property type="project" value="UniProtKB-EC"/>
</dbReference>
<dbReference type="Gene3D" id="3.40.50.150">
    <property type="entry name" value="Vaccinia Virus protein VP39"/>
    <property type="match status" value="1"/>
</dbReference>
<dbReference type="AlphaFoldDB" id="A0A538SGI5"/>
<dbReference type="EC" id="2.1.1.171" evidence="3"/>
<proteinExistence type="predicted"/>
<sequence length="194" mass="20864">MRVIAGTFRGRGLVAPRGLSTRPTSDRVREALFMSLEPLTGTRVADLFAGSGALGIEALSRGASRVDFVEASALARRALEANLERLGLADVATVWPLELPQGLKRMKGPLGAADLVLLDPPYGGGLATATLESLGRPGVLRTDTRVVAEHHVKDPLPDQVGGLACERRRRYGETMVSFYRCTERSASEAEEKRP</sequence>
<dbReference type="EMBL" id="VBOT01000098">
    <property type="protein sequence ID" value="TMQ50478.1"/>
    <property type="molecule type" value="Genomic_DNA"/>
</dbReference>
<gene>
    <name evidence="3" type="primary">rsmD</name>
    <name evidence="3" type="ORF">E6K73_07775</name>
</gene>
<evidence type="ECO:0000313" key="3">
    <source>
        <dbReference type="EMBL" id="TMQ50478.1"/>
    </source>
</evidence>
<evidence type="ECO:0000313" key="4">
    <source>
        <dbReference type="Proteomes" id="UP000320184"/>
    </source>
</evidence>
<dbReference type="InterPro" id="IPR029063">
    <property type="entry name" value="SAM-dependent_MTases_sf"/>
</dbReference>
<dbReference type="CDD" id="cd02440">
    <property type="entry name" value="AdoMet_MTases"/>
    <property type="match status" value="1"/>
</dbReference>
<organism evidence="3 4">
    <name type="scientific">Eiseniibacteriota bacterium</name>
    <dbReference type="NCBI Taxonomy" id="2212470"/>
    <lineage>
        <taxon>Bacteria</taxon>
        <taxon>Candidatus Eiseniibacteriota</taxon>
    </lineage>
</organism>
<dbReference type="PANTHER" id="PTHR43542">
    <property type="entry name" value="METHYLTRANSFERASE"/>
    <property type="match status" value="1"/>
</dbReference>
<keyword evidence="1 3" id="KW-0489">Methyltransferase</keyword>
<evidence type="ECO:0000256" key="2">
    <source>
        <dbReference type="ARBA" id="ARBA00022679"/>
    </source>
</evidence>
<dbReference type="PANTHER" id="PTHR43542:SF1">
    <property type="entry name" value="METHYLTRANSFERASE"/>
    <property type="match status" value="1"/>
</dbReference>
<evidence type="ECO:0000256" key="1">
    <source>
        <dbReference type="ARBA" id="ARBA00022603"/>
    </source>
</evidence>
<dbReference type="Proteomes" id="UP000320184">
    <property type="component" value="Unassembled WGS sequence"/>
</dbReference>
<name>A0A538SGI5_UNCEI</name>
<comment type="caution">
    <text evidence="3">The sequence shown here is derived from an EMBL/GenBank/DDBJ whole genome shotgun (WGS) entry which is preliminary data.</text>
</comment>
<dbReference type="InterPro" id="IPR002052">
    <property type="entry name" value="DNA_methylase_N6_adenine_CS"/>
</dbReference>
<dbReference type="Pfam" id="PF03602">
    <property type="entry name" value="Cons_hypoth95"/>
    <property type="match status" value="1"/>
</dbReference>
<dbReference type="InterPro" id="IPR004398">
    <property type="entry name" value="RNA_MeTrfase_RsmD"/>
</dbReference>
<reference evidence="3 4" key="1">
    <citation type="journal article" date="2019" name="Nat. Microbiol.">
        <title>Mediterranean grassland soil C-N compound turnover is dependent on rainfall and depth, and is mediated by genomically divergent microorganisms.</title>
        <authorList>
            <person name="Diamond S."/>
            <person name="Andeer P.F."/>
            <person name="Li Z."/>
            <person name="Crits-Christoph A."/>
            <person name="Burstein D."/>
            <person name="Anantharaman K."/>
            <person name="Lane K.R."/>
            <person name="Thomas B.C."/>
            <person name="Pan C."/>
            <person name="Northen T.R."/>
            <person name="Banfield J.F."/>
        </authorList>
    </citation>
    <scope>NUCLEOTIDE SEQUENCE [LARGE SCALE GENOMIC DNA]</scope>
    <source>
        <strain evidence="3">WS_3</strain>
    </source>
</reference>
<protein>
    <submittedName>
        <fullName evidence="3">16S rRNA (Guanine(966)-N(2))-methyltransferase RsmD</fullName>
        <ecNumber evidence="3">2.1.1.171</ecNumber>
    </submittedName>
</protein>
<dbReference type="SUPFAM" id="SSF53335">
    <property type="entry name" value="S-adenosyl-L-methionine-dependent methyltransferases"/>
    <property type="match status" value="1"/>
</dbReference>
<dbReference type="NCBIfam" id="TIGR00095">
    <property type="entry name" value="16S rRNA (guanine(966)-N(2))-methyltransferase RsmD"/>
    <property type="match status" value="1"/>
</dbReference>
<accession>A0A538SGI5</accession>
<dbReference type="GO" id="GO:0003676">
    <property type="term" value="F:nucleic acid binding"/>
    <property type="evidence" value="ECO:0007669"/>
    <property type="project" value="InterPro"/>
</dbReference>